<dbReference type="InParanoid" id="A0A1S3BJ76"/>
<dbReference type="InterPro" id="IPR008271">
    <property type="entry name" value="Ser/Thr_kinase_AS"/>
</dbReference>
<dbReference type="eggNOG" id="KOG1187">
    <property type="taxonomic scope" value="Eukaryota"/>
</dbReference>
<evidence type="ECO:0000256" key="6">
    <source>
        <dbReference type="PROSITE-ProRule" id="PRU10141"/>
    </source>
</evidence>
<evidence type="ECO:0000256" key="1">
    <source>
        <dbReference type="ARBA" id="ARBA00022527"/>
    </source>
</evidence>
<accession>A0A1S3BJ76</accession>
<dbReference type="KEGG" id="cmo:103490481"/>
<dbReference type="SMART" id="SM00220">
    <property type="entry name" value="S_TKc"/>
    <property type="match status" value="1"/>
</dbReference>
<keyword evidence="3 6" id="KW-0547">Nucleotide-binding</keyword>
<dbReference type="PROSITE" id="PS00107">
    <property type="entry name" value="PROTEIN_KINASE_ATP"/>
    <property type="match status" value="1"/>
</dbReference>
<gene>
    <name evidence="11" type="primary">LOC103490481</name>
</gene>
<sequence>METHLPSLFFLLIFLSFLLCCPAKRCPDCGRTPVPYPLSTSPDCGDPLYRVRCAADKLWFESVNGSSYLITSVNPVARKLIIRPPGLAKNSCVSSDFGTHGFWLDTRLPFTISERNTVLLYNCSMEVLENNWNCSPDSVCHDFIKQNPVAMAACKAAPTCCWYTSGGSLTAYRIRVRKERCSAYECFVNLGGSGPAKKWPEPGVEIQWAPPREPPCRVAMDCRNWENSACLLDHTNAKQMRCLCKVPFKWDPVNGLCNGNNLKIQNKTIHKKHKKMPVILGGAMAGVFLMVIGGSIMFVISKRRGQLPKGNELSSKQVREVILTANSSGKSARMFTTKEIAKATNNFSKENLLGSGGYGEVFKGNLEDGTLIAVKRAKLGSMKGIDQILNEVRILCQVNHRYLVRLLGCCLELEQPLLIYEYISNGNLFDHLHGNTSSSKWPPLTLSRRLYIARQTADGLAYLHTSAMPRIYHRDIKSSNILLDEKLNAKVADFGLSRLAITESSHITTGAQGTLGYLDPEYYLNFQLTDKSDVYSFGVVMLELLTSEKAIDFNREEEDVNLVVYIKKIIQEDRLMEVVDPVIKHRASRVEVEIIKALGSLAAACLDEKRQNRPTMKEVADELANIISILNNEIPFLFPISPSIDLSNWG</sequence>
<keyword evidence="8" id="KW-0732">Signal</keyword>
<evidence type="ECO:0000313" key="11">
    <source>
        <dbReference type="RefSeq" id="XP_008448229.3"/>
    </source>
</evidence>
<evidence type="ECO:0000256" key="7">
    <source>
        <dbReference type="SAM" id="Phobius"/>
    </source>
</evidence>
<dbReference type="RefSeq" id="XP_008448229.3">
    <property type="nucleotide sequence ID" value="XM_008450007.3"/>
</dbReference>
<feature type="chain" id="PRO_5044565273" evidence="8">
    <location>
        <begin position="24"/>
        <end position="650"/>
    </location>
</feature>
<keyword evidence="1" id="KW-0723">Serine/threonine-protein kinase</keyword>
<dbReference type="PANTHER" id="PTHR46008">
    <property type="entry name" value="LEAF RUST 10 DISEASE-RESISTANCE LOCUS RECEPTOR-LIKE PROTEIN KINASE-LIKE 1.4"/>
    <property type="match status" value="1"/>
</dbReference>
<dbReference type="InterPro" id="IPR000719">
    <property type="entry name" value="Prot_kinase_dom"/>
</dbReference>
<evidence type="ECO:0000256" key="3">
    <source>
        <dbReference type="ARBA" id="ARBA00022741"/>
    </source>
</evidence>
<dbReference type="CDD" id="cd14066">
    <property type="entry name" value="STKc_IRAK"/>
    <property type="match status" value="1"/>
</dbReference>
<keyword evidence="4" id="KW-0418">Kinase</keyword>
<feature type="binding site" evidence="6">
    <location>
        <position position="375"/>
    </location>
    <ligand>
        <name>ATP</name>
        <dbReference type="ChEBI" id="CHEBI:30616"/>
    </ligand>
</feature>
<dbReference type="InterPro" id="IPR001245">
    <property type="entry name" value="Ser-Thr/Tyr_kinase_cat_dom"/>
</dbReference>
<evidence type="ECO:0000256" key="8">
    <source>
        <dbReference type="SAM" id="SignalP"/>
    </source>
</evidence>
<keyword evidence="2" id="KW-0808">Transferase</keyword>
<dbReference type="PANTHER" id="PTHR46008:SF25">
    <property type="entry name" value="PROTEIN KINASE DOMAIN-CONTAINING PROTEIN"/>
    <property type="match status" value="1"/>
</dbReference>
<dbReference type="Gramene" id="MELO3C003153.2.1">
    <property type="protein sequence ID" value="MELO3C003153.2.1"/>
    <property type="gene ID" value="MELO3C003153.2"/>
</dbReference>
<dbReference type="AlphaFoldDB" id="A0A1S3BJ76"/>
<dbReference type="GeneID" id="103490481"/>
<keyword evidence="7" id="KW-0812">Transmembrane</keyword>
<dbReference type="Pfam" id="PF07714">
    <property type="entry name" value="PK_Tyr_Ser-Thr"/>
    <property type="match status" value="1"/>
</dbReference>
<protein>
    <submittedName>
        <fullName evidence="11">Wall-associated receptor kinase-like 20</fullName>
    </submittedName>
</protein>
<dbReference type="InterPro" id="IPR011009">
    <property type="entry name" value="Kinase-like_dom_sf"/>
</dbReference>
<evidence type="ECO:0000256" key="4">
    <source>
        <dbReference type="ARBA" id="ARBA00022777"/>
    </source>
</evidence>
<evidence type="ECO:0000256" key="5">
    <source>
        <dbReference type="ARBA" id="ARBA00022840"/>
    </source>
</evidence>
<keyword evidence="10" id="KW-1185">Reference proteome</keyword>
<dbReference type="PROSITE" id="PS00108">
    <property type="entry name" value="PROTEIN_KINASE_ST"/>
    <property type="match status" value="1"/>
</dbReference>
<feature type="transmembrane region" description="Helical" evidence="7">
    <location>
        <begin position="278"/>
        <end position="300"/>
    </location>
</feature>
<keyword evidence="7" id="KW-1133">Transmembrane helix</keyword>
<feature type="domain" description="Protein kinase" evidence="9">
    <location>
        <begin position="347"/>
        <end position="637"/>
    </location>
</feature>
<name>A0A1S3BJ76_CUCME</name>
<evidence type="ECO:0000256" key="2">
    <source>
        <dbReference type="ARBA" id="ARBA00022679"/>
    </source>
</evidence>
<dbReference type="GO" id="GO:0004674">
    <property type="term" value="F:protein serine/threonine kinase activity"/>
    <property type="evidence" value="ECO:0007669"/>
    <property type="project" value="UniProtKB-KW"/>
</dbReference>
<dbReference type="GO" id="GO:0005524">
    <property type="term" value="F:ATP binding"/>
    <property type="evidence" value="ECO:0007669"/>
    <property type="project" value="UniProtKB-UniRule"/>
</dbReference>
<dbReference type="PROSITE" id="PS50011">
    <property type="entry name" value="PROTEIN_KINASE_DOM"/>
    <property type="match status" value="1"/>
</dbReference>
<dbReference type="InterPro" id="IPR017441">
    <property type="entry name" value="Protein_kinase_ATP_BS"/>
</dbReference>
<dbReference type="GO" id="GO:0005886">
    <property type="term" value="C:plasma membrane"/>
    <property type="evidence" value="ECO:0007669"/>
    <property type="project" value="UniProtKB-ARBA"/>
</dbReference>
<dbReference type="Proteomes" id="UP001652600">
    <property type="component" value="Chromosome 8"/>
</dbReference>
<feature type="signal peptide" evidence="8">
    <location>
        <begin position="1"/>
        <end position="23"/>
    </location>
</feature>
<dbReference type="Gene3D" id="1.10.510.10">
    <property type="entry name" value="Transferase(Phosphotransferase) domain 1"/>
    <property type="match status" value="1"/>
</dbReference>
<dbReference type="SUPFAM" id="SSF56112">
    <property type="entry name" value="Protein kinase-like (PK-like)"/>
    <property type="match status" value="1"/>
</dbReference>
<dbReference type="Gene3D" id="3.30.200.20">
    <property type="entry name" value="Phosphorylase Kinase, domain 1"/>
    <property type="match status" value="1"/>
</dbReference>
<keyword evidence="5 6" id="KW-0067">ATP-binding</keyword>
<proteinExistence type="predicted"/>
<evidence type="ECO:0000259" key="9">
    <source>
        <dbReference type="PROSITE" id="PS50011"/>
    </source>
</evidence>
<organism evidence="10 11">
    <name type="scientific">Cucumis melo</name>
    <name type="common">Muskmelon</name>
    <dbReference type="NCBI Taxonomy" id="3656"/>
    <lineage>
        <taxon>Eukaryota</taxon>
        <taxon>Viridiplantae</taxon>
        <taxon>Streptophyta</taxon>
        <taxon>Embryophyta</taxon>
        <taxon>Tracheophyta</taxon>
        <taxon>Spermatophyta</taxon>
        <taxon>Magnoliopsida</taxon>
        <taxon>eudicotyledons</taxon>
        <taxon>Gunneridae</taxon>
        <taxon>Pentapetalae</taxon>
        <taxon>rosids</taxon>
        <taxon>fabids</taxon>
        <taxon>Cucurbitales</taxon>
        <taxon>Cucurbitaceae</taxon>
        <taxon>Benincaseae</taxon>
        <taxon>Cucumis</taxon>
    </lineage>
</organism>
<reference evidence="11" key="1">
    <citation type="submission" date="2025-08" db="UniProtKB">
        <authorList>
            <consortium name="RefSeq"/>
        </authorList>
    </citation>
    <scope>IDENTIFICATION</scope>
    <source>
        <tissue evidence="11">Stem</tissue>
    </source>
</reference>
<keyword evidence="7" id="KW-0472">Membrane</keyword>
<evidence type="ECO:0000313" key="10">
    <source>
        <dbReference type="Proteomes" id="UP001652600"/>
    </source>
</evidence>